<reference evidence="2 3" key="1">
    <citation type="journal article" date="2019" name="Emerg. Microbes Infect.">
        <title>Comprehensive subspecies identification of 175 nontuberculous mycobacteria species based on 7547 genomic profiles.</title>
        <authorList>
            <person name="Matsumoto Y."/>
            <person name="Kinjo T."/>
            <person name="Motooka D."/>
            <person name="Nabeya D."/>
            <person name="Jung N."/>
            <person name="Uechi K."/>
            <person name="Horii T."/>
            <person name="Iida T."/>
            <person name="Fujita J."/>
            <person name="Nakamura S."/>
        </authorList>
    </citation>
    <scope>NUCLEOTIDE SEQUENCE [LARGE SCALE GENOMIC DNA]</scope>
    <source>
        <strain evidence="2 3">JCM 16367</strain>
    </source>
</reference>
<feature type="transmembrane region" description="Helical" evidence="1">
    <location>
        <begin position="69"/>
        <end position="89"/>
    </location>
</feature>
<feature type="transmembrane region" description="Helical" evidence="1">
    <location>
        <begin position="140"/>
        <end position="160"/>
    </location>
</feature>
<dbReference type="RefSeq" id="WP_083085375.1">
    <property type="nucleotide sequence ID" value="NZ_AP022583.1"/>
</dbReference>
<evidence type="ECO:0000313" key="2">
    <source>
        <dbReference type="EMBL" id="BBY05833.1"/>
    </source>
</evidence>
<dbReference type="PROSITE" id="PS51257">
    <property type="entry name" value="PROKAR_LIPOPROTEIN"/>
    <property type="match status" value="1"/>
</dbReference>
<dbReference type="AlphaFoldDB" id="A0A7I7PB51"/>
<dbReference type="EMBL" id="AP022583">
    <property type="protein sequence ID" value="BBY05833.1"/>
    <property type="molecule type" value="Genomic_DNA"/>
</dbReference>
<keyword evidence="1" id="KW-0812">Transmembrane</keyword>
<dbReference type="Proteomes" id="UP000466894">
    <property type="component" value="Chromosome"/>
</dbReference>
<organism evidence="2 3">
    <name type="scientific">Mycobacterium noviomagense</name>
    <dbReference type="NCBI Taxonomy" id="459858"/>
    <lineage>
        <taxon>Bacteria</taxon>
        <taxon>Bacillati</taxon>
        <taxon>Actinomycetota</taxon>
        <taxon>Actinomycetes</taxon>
        <taxon>Mycobacteriales</taxon>
        <taxon>Mycobacteriaceae</taxon>
        <taxon>Mycobacterium</taxon>
    </lineage>
</organism>
<evidence type="ECO:0000256" key="1">
    <source>
        <dbReference type="SAM" id="Phobius"/>
    </source>
</evidence>
<sequence>MMRGSRRWTPLALATTGFACYSAVMLVLERRMRRTGGPGIIPFELAGNAQRAERIMSAWGEDGRRAARWSLWLDFGYMLTYGAMTALLVDGARRRRAHSAALPLLVVPAVAADAVEGVSLLNVLSESAVADNARRAKAAALVKFGVLIGTLGYVLAGWLAPGY</sequence>
<protein>
    <submittedName>
        <fullName evidence="2">Uncharacterized protein</fullName>
    </submittedName>
</protein>
<gene>
    <name evidence="2" type="ORF">MNVI_11510</name>
</gene>
<dbReference type="KEGG" id="mnv:MNVI_11510"/>
<keyword evidence="1" id="KW-1133">Transmembrane helix</keyword>
<dbReference type="OrthoDB" id="4726020at2"/>
<evidence type="ECO:0000313" key="3">
    <source>
        <dbReference type="Proteomes" id="UP000466894"/>
    </source>
</evidence>
<proteinExistence type="predicted"/>
<accession>A0A7I7PB51</accession>
<name>A0A7I7PB51_9MYCO</name>
<keyword evidence="1" id="KW-0472">Membrane</keyword>